<feature type="signal peptide" evidence="6">
    <location>
        <begin position="1"/>
        <end position="22"/>
    </location>
</feature>
<dbReference type="GO" id="GO:0009055">
    <property type="term" value="F:electron transfer activity"/>
    <property type="evidence" value="ECO:0007669"/>
    <property type="project" value="InterPro"/>
</dbReference>
<evidence type="ECO:0000256" key="2">
    <source>
        <dbReference type="ARBA" id="ARBA00022723"/>
    </source>
</evidence>
<evidence type="ECO:0000256" key="6">
    <source>
        <dbReference type="SAM" id="SignalP"/>
    </source>
</evidence>
<feature type="region of interest" description="Disordered" evidence="5">
    <location>
        <begin position="25"/>
        <end position="53"/>
    </location>
</feature>
<sequence length="165" mass="18361">MMNLRYLITFSLALLLALTGCGGSQDKSTEEQSSSSTAQADNSLVAAKPADADPKGIGKFRDVKLTHPLDEAMVQKGREIAEVKCTSCHRLTEEKLVGPGWKGVTDRRTPEWIMNFITNVDEMLDKDPEAQSMLELCMVRMPNQNLTDDEARAILEYLRKNDGKN</sequence>
<organism evidence="8 9">
    <name type="scientific">Chitinophaga cymbidii</name>
    <dbReference type="NCBI Taxonomy" id="1096750"/>
    <lineage>
        <taxon>Bacteria</taxon>
        <taxon>Pseudomonadati</taxon>
        <taxon>Bacteroidota</taxon>
        <taxon>Chitinophagia</taxon>
        <taxon>Chitinophagales</taxon>
        <taxon>Chitinophagaceae</taxon>
        <taxon>Chitinophaga</taxon>
    </lineage>
</organism>
<feature type="domain" description="Cytochrome c" evidence="7">
    <location>
        <begin position="72"/>
        <end position="162"/>
    </location>
</feature>
<evidence type="ECO:0000259" key="7">
    <source>
        <dbReference type="PROSITE" id="PS51007"/>
    </source>
</evidence>
<reference evidence="8 9" key="1">
    <citation type="submission" date="2019-07" db="EMBL/GenBank/DDBJ databases">
        <title>Whole genome shotgun sequence of Chitinophaga cymbidii NBRC 109752.</title>
        <authorList>
            <person name="Hosoyama A."/>
            <person name="Uohara A."/>
            <person name="Ohji S."/>
            <person name="Ichikawa N."/>
        </authorList>
    </citation>
    <scope>NUCLEOTIDE SEQUENCE [LARGE SCALE GENOMIC DNA]</scope>
    <source>
        <strain evidence="8 9">NBRC 109752</strain>
    </source>
</reference>
<dbReference type="GO" id="GO:0046872">
    <property type="term" value="F:metal ion binding"/>
    <property type="evidence" value="ECO:0007669"/>
    <property type="project" value="UniProtKB-KW"/>
</dbReference>
<dbReference type="PROSITE" id="PS51007">
    <property type="entry name" value="CYTC"/>
    <property type="match status" value="1"/>
</dbReference>
<comment type="caution">
    <text evidence="8">The sequence shown here is derived from an EMBL/GenBank/DDBJ whole genome shotgun (WGS) entry which is preliminary data.</text>
</comment>
<dbReference type="InterPro" id="IPR036909">
    <property type="entry name" value="Cyt_c-like_dom_sf"/>
</dbReference>
<evidence type="ECO:0000313" key="9">
    <source>
        <dbReference type="Proteomes" id="UP000321436"/>
    </source>
</evidence>
<accession>A0A512RSQ4</accession>
<dbReference type="EMBL" id="BKAU01000007">
    <property type="protein sequence ID" value="GEP98731.1"/>
    <property type="molecule type" value="Genomic_DNA"/>
</dbReference>
<evidence type="ECO:0000313" key="8">
    <source>
        <dbReference type="EMBL" id="GEP98731.1"/>
    </source>
</evidence>
<dbReference type="RefSeq" id="WP_246130047.1">
    <property type="nucleotide sequence ID" value="NZ_BKAU01000007.1"/>
</dbReference>
<evidence type="ECO:0000256" key="1">
    <source>
        <dbReference type="ARBA" id="ARBA00022617"/>
    </source>
</evidence>
<name>A0A512RSQ4_9BACT</name>
<keyword evidence="1 4" id="KW-0349">Heme</keyword>
<feature type="chain" id="PRO_5021754191" description="Cytochrome c domain-containing protein" evidence="6">
    <location>
        <begin position="23"/>
        <end position="165"/>
    </location>
</feature>
<evidence type="ECO:0000256" key="3">
    <source>
        <dbReference type="ARBA" id="ARBA00023004"/>
    </source>
</evidence>
<keyword evidence="3 4" id="KW-0408">Iron</keyword>
<gene>
    <name evidence="8" type="ORF">CCY01nite_49910</name>
</gene>
<dbReference type="Gene3D" id="1.10.760.10">
    <property type="entry name" value="Cytochrome c-like domain"/>
    <property type="match status" value="1"/>
</dbReference>
<proteinExistence type="predicted"/>
<feature type="compositionally biased region" description="Low complexity" evidence="5">
    <location>
        <begin position="31"/>
        <end position="40"/>
    </location>
</feature>
<dbReference type="AlphaFoldDB" id="A0A512RSQ4"/>
<dbReference type="InterPro" id="IPR009056">
    <property type="entry name" value="Cyt_c-like_dom"/>
</dbReference>
<dbReference type="PROSITE" id="PS51257">
    <property type="entry name" value="PROKAR_LIPOPROTEIN"/>
    <property type="match status" value="1"/>
</dbReference>
<dbReference type="Pfam" id="PF00034">
    <property type="entry name" value="Cytochrom_C"/>
    <property type="match status" value="1"/>
</dbReference>
<protein>
    <recommendedName>
        <fullName evidence="7">Cytochrome c domain-containing protein</fullName>
    </recommendedName>
</protein>
<evidence type="ECO:0000256" key="4">
    <source>
        <dbReference type="PROSITE-ProRule" id="PRU00433"/>
    </source>
</evidence>
<dbReference type="GO" id="GO:0020037">
    <property type="term" value="F:heme binding"/>
    <property type="evidence" value="ECO:0007669"/>
    <property type="project" value="InterPro"/>
</dbReference>
<dbReference type="Proteomes" id="UP000321436">
    <property type="component" value="Unassembled WGS sequence"/>
</dbReference>
<evidence type="ECO:0000256" key="5">
    <source>
        <dbReference type="SAM" id="MobiDB-lite"/>
    </source>
</evidence>
<keyword evidence="2 4" id="KW-0479">Metal-binding</keyword>
<dbReference type="SUPFAM" id="SSF46626">
    <property type="entry name" value="Cytochrome c"/>
    <property type="match status" value="1"/>
</dbReference>
<keyword evidence="6" id="KW-0732">Signal</keyword>
<keyword evidence="9" id="KW-1185">Reference proteome</keyword>